<comment type="caution">
    <text evidence="1">The sequence shown here is derived from an EMBL/GenBank/DDBJ whole genome shotgun (WGS) entry which is preliminary data.</text>
</comment>
<reference evidence="1 2" key="1">
    <citation type="journal article" date="2016" name="Nat. Commun.">
        <title>Thousands of microbial genomes shed light on interconnected biogeochemical processes in an aquifer system.</title>
        <authorList>
            <person name="Anantharaman K."/>
            <person name="Brown C.T."/>
            <person name="Hug L.A."/>
            <person name="Sharon I."/>
            <person name="Castelle C.J."/>
            <person name="Probst A.J."/>
            <person name="Thomas B.C."/>
            <person name="Singh A."/>
            <person name="Wilkins M.J."/>
            <person name="Karaoz U."/>
            <person name="Brodie E.L."/>
            <person name="Williams K.H."/>
            <person name="Hubbard S.S."/>
            <person name="Banfield J.F."/>
        </authorList>
    </citation>
    <scope>NUCLEOTIDE SEQUENCE [LARGE SCALE GENOMIC DNA]</scope>
</reference>
<organism evidence="1 2">
    <name type="scientific">Candidatus Daviesbacteria bacterium RIFCSPHIGHO2_12_FULL_37_11</name>
    <dbReference type="NCBI Taxonomy" id="1797777"/>
    <lineage>
        <taxon>Bacteria</taxon>
        <taxon>Candidatus Daviesiibacteriota</taxon>
    </lineage>
</organism>
<evidence type="ECO:0000313" key="1">
    <source>
        <dbReference type="EMBL" id="OGE38889.1"/>
    </source>
</evidence>
<accession>A0A1F5KDF5</accession>
<protein>
    <submittedName>
        <fullName evidence="1">Uncharacterized protein</fullName>
    </submittedName>
</protein>
<sequence>MAVEFFSKIGKAIDAAFEPAPHILPELPGPRARLLPPPTRSFDKRWACAENDSLGGGIKFIEKEVYRLIQAASSIPEAKISIEEDYAYWSRSLFGGVGRWGYASALLHIDQNEIIQSSLPQPIINYLVDIPYPEMDNWKQPGLWLKTWYGDTESAPQAQITLGTYLKDSVGYLPYWIEASGYLRSKIPNYWDRAWILQSGIAPHYVPDNPYEVDHSELRAKPQFSRYKDLSIHLDQVGVFTTVRELTRFAGNVIAARTQKPVV</sequence>
<name>A0A1F5KDF5_9BACT</name>
<dbReference type="EMBL" id="MFDE01000010">
    <property type="protein sequence ID" value="OGE38889.1"/>
    <property type="molecule type" value="Genomic_DNA"/>
</dbReference>
<dbReference type="AlphaFoldDB" id="A0A1F5KDF5"/>
<gene>
    <name evidence="1" type="ORF">A3F00_01365</name>
</gene>
<proteinExistence type="predicted"/>
<dbReference type="Proteomes" id="UP000176527">
    <property type="component" value="Unassembled WGS sequence"/>
</dbReference>
<evidence type="ECO:0000313" key="2">
    <source>
        <dbReference type="Proteomes" id="UP000176527"/>
    </source>
</evidence>